<dbReference type="AlphaFoldDB" id="A0A9P4GMD1"/>
<dbReference type="GeneID" id="63854946"/>
<organism evidence="1 2">
    <name type="scientific">Cucurbitaria berberidis CBS 394.84</name>
    <dbReference type="NCBI Taxonomy" id="1168544"/>
    <lineage>
        <taxon>Eukaryota</taxon>
        <taxon>Fungi</taxon>
        <taxon>Dikarya</taxon>
        <taxon>Ascomycota</taxon>
        <taxon>Pezizomycotina</taxon>
        <taxon>Dothideomycetes</taxon>
        <taxon>Pleosporomycetidae</taxon>
        <taxon>Pleosporales</taxon>
        <taxon>Pleosporineae</taxon>
        <taxon>Cucurbitariaceae</taxon>
        <taxon>Cucurbitaria</taxon>
    </lineage>
</organism>
<dbReference type="Proteomes" id="UP000800039">
    <property type="component" value="Unassembled WGS sequence"/>
</dbReference>
<dbReference type="OrthoDB" id="4236860at2759"/>
<protein>
    <submittedName>
        <fullName evidence="1">Uncharacterized protein</fullName>
    </submittedName>
</protein>
<keyword evidence="2" id="KW-1185">Reference proteome</keyword>
<reference evidence="1" key="1">
    <citation type="submission" date="2020-01" db="EMBL/GenBank/DDBJ databases">
        <authorList>
            <consortium name="DOE Joint Genome Institute"/>
            <person name="Haridas S."/>
            <person name="Albert R."/>
            <person name="Binder M."/>
            <person name="Bloem J."/>
            <person name="Labutti K."/>
            <person name="Salamov A."/>
            <person name="Andreopoulos B."/>
            <person name="Baker S.E."/>
            <person name="Barry K."/>
            <person name="Bills G."/>
            <person name="Bluhm B.H."/>
            <person name="Cannon C."/>
            <person name="Castanera R."/>
            <person name="Culley D.E."/>
            <person name="Daum C."/>
            <person name="Ezra D."/>
            <person name="Gonzalez J.B."/>
            <person name="Henrissat B."/>
            <person name="Kuo A."/>
            <person name="Liang C."/>
            <person name="Lipzen A."/>
            <person name="Lutzoni F."/>
            <person name="Magnuson J."/>
            <person name="Mondo S."/>
            <person name="Nolan M."/>
            <person name="Ohm R."/>
            <person name="Pangilinan J."/>
            <person name="Park H.-J."/>
            <person name="Ramirez L."/>
            <person name="Alfaro M."/>
            <person name="Sun H."/>
            <person name="Tritt A."/>
            <person name="Yoshinaga Y."/>
            <person name="Zwiers L.-H."/>
            <person name="Turgeon B.G."/>
            <person name="Goodwin S.B."/>
            <person name="Spatafora J.W."/>
            <person name="Crous P.W."/>
            <person name="Grigoriev I.V."/>
        </authorList>
    </citation>
    <scope>NUCLEOTIDE SEQUENCE</scope>
    <source>
        <strain evidence="1">CBS 394.84</strain>
    </source>
</reference>
<proteinExistence type="predicted"/>
<gene>
    <name evidence="1" type="ORF">K460DRAFT_414714</name>
</gene>
<accession>A0A9P4GMD1</accession>
<evidence type="ECO:0000313" key="2">
    <source>
        <dbReference type="Proteomes" id="UP000800039"/>
    </source>
</evidence>
<name>A0A9P4GMD1_9PLEO</name>
<dbReference type="RefSeq" id="XP_040790662.1">
    <property type="nucleotide sequence ID" value="XM_040937696.1"/>
</dbReference>
<comment type="caution">
    <text evidence="1">The sequence shown here is derived from an EMBL/GenBank/DDBJ whole genome shotgun (WGS) entry which is preliminary data.</text>
</comment>
<evidence type="ECO:0000313" key="1">
    <source>
        <dbReference type="EMBL" id="KAF1848099.1"/>
    </source>
</evidence>
<sequence>MSMHHRNLYEASNQPPNIDLVGRPYMLDFFAAALTVCIHLLRSDAPLDTTLAPEGTIPARQTILSTLTNCLDIFSKEQNKSLCFRTGHRLLMAVFALIPKEQRDRIMHQTDVDFGTIARIPVDETALIR</sequence>
<dbReference type="EMBL" id="ML976615">
    <property type="protein sequence ID" value="KAF1848099.1"/>
    <property type="molecule type" value="Genomic_DNA"/>
</dbReference>